<keyword evidence="4" id="KW-0238">DNA-binding</keyword>
<evidence type="ECO:0000313" key="10">
    <source>
        <dbReference type="EMBL" id="KAG6510253.1"/>
    </source>
</evidence>
<reference evidence="10 11" key="1">
    <citation type="submission" date="2020-08" db="EMBL/GenBank/DDBJ databases">
        <title>Plant Genome Project.</title>
        <authorList>
            <person name="Zhang R.-G."/>
        </authorList>
    </citation>
    <scope>NUCLEOTIDE SEQUENCE [LARGE SCALE GENOMIC DNA]</scope>
    <source>
        <tissue evidence="10">Rhizome</tissue>
    </source>
</reference>
<keyword evidence="6" id="KW-0539">Nucleus</keyword>
<organism evidence="10 11">
    <name type="scientific">Zingiber officinale</name>
    <name type="common">Ginger</name>
    <name type="synonym">Amomum zingiber</name>
    <dbReference type="NCBI Taxonomy" id="94328"/>
    <lineage>
        <taxon>Eukaryota</taxon>
        <taxon>Viridiplantae</taxon>
        <taxon>Streptophyta</taxon>
        <taxon>Embryophyta</taxon>
        <taxon>Tracheophyta</taxon>
        <taxon>Spermatophyta</taxon>
        <taxon>Magnoliopsida</taxon>
        <taxon>Liliopsida</taxon>
        <taxon>Zingiberales</taxon>
        <taxon>Zingiberaceae</taxon>
        <taxon>Zingiber</taxon>
    </lineage>
</organism>
<dbReference type="GO" id="GO:0003677">
    <property type="term" value="F:DNA binding"/>
    <property type="evidence" value="ECO:0007669"/>
    <property type="project" value="UniProtKB-KW"/>
</dbReference>
<dbReference type="Pfam" id="PF00249">
    <property type="entry name" value="Myb_DNA-binding"/>
    <property type="match status" value="1"/>
</dbReference>
<dbReference type="GO" id="GO:0005634">
    <property type="term" value="C:nucleus"/>
    <property type="evidence" value="ECO:0007669"/>
    <property type="project" value="UniProtKB-SubCell"/>
</dbReference>
<feature type="domain" description="Myb-like" evidence="8">
    <location>
        <begin position="134"/>
        <end position="186"/>
    </location>
</feature>
<dbReference type="InterPro" id="IPR001005">
    <property type="entry name" value="SANT/Myb"/>
</dbReference>
<evidence type="ECO:0000256" key="3">
    <source>
        <dbReference type="ARBA" id="ARBA00023015"/>
    </source>
</evidence>
<proteinExistence type="predicted"/>
<dbReference type="CDD" id="cd00167">
    <property type="entry name" value="SANT"/>
    <property type="match status" value="1"/>
</dbReference>
<comment type="subcellular location">
    <subcellularLocation>
        <location evidence="1">Nucleus</location>
    </subcellularLocation>
</comment>
<keyword evidence="11" id="KW-1185">Reference proteome</keyword>
<dbReference type="SMART" id="SM00717">
    <property type="entry name" value="SANT"/>
    <property type="match status" value="1"/>
</dbReference>
<evidence type="ECO:0000259" key="9">
    <source>
        <dbReference type="PROSITE" id="PS51294"/>
    </source>
</evidence>
<dbReference type="InterPro" id="IPR009057">
    <property type="entry name" value="Homeodomain-like_sf"/>
</dbReference>
<feature type="region of interest" description="Disordered" evidence="7">
    <location>
        <begin position="109"/>
        <end position="142"/>
    </location>
</feature>
<dbReference type="PANTHER" id="PTHR47995">
    <property type="entry name" value="TRANSCRIPTION FACTOR MYB33-RELATED"/>
    <property type="match status" value="1"/>
</dbReference>
<comment type="caution">
    <text evidence="10">The sequence shown here is derived from an EMBL/GenBank/DDBJ whole genome shotgun (WGS) entry which is preliminary data.</text>
</comment>
<dbReference type="PROSITE" id="PS50090">
    <property type="entry name" value="MYB_LIKE"/>
    <property type="match status" value="1"/>
</dbReference>
<evidence type="ECO:0000256" key="1">
    <source>
        <dbReference type="ARBA" id="ARBA00004123"/>
    </source>
</evidence>
<dbReference type="Proteomes" id="UP000734854">
    <property type="component" value="Unassembled WGS sequence"/>
</dbReference>
<dbReference type="AlphaFoldDB" id="A0A8J5LES9"/>
<dbReference type="EMBL" id="JACMSC010000008">
    <property type="protein sequence ID" value="KAG6510253.1"/>
    <property type="molecule type" value="Genomic_DNA"/>
</dbReference>
<keyword evidence="5" id="KW-0804">Transcription</keyword>
<evidence type="ECO:0000256" key="6">
    <source>
        <dbReference type="ARBA" id="ARBA00023242"/>
    </source>
</evidence>
<gene>
    <name evidence="10" type="ORF">ZIOFF_028262</name>
</gene>
<keyword evidence="2" id="KW-0677">Repeat</keyword>
<feature type="compositionally biased region" description="Polar residues" evidence="7">
    <location>
        <begin position="54"/>
        <end position="67"/>
    </location>
</feature>
<accession>A0A8J5LES9</accession>
<name>A0A8J5LES9_ZINOF</name>
<evidence type="ECO:0000256" key="4">
    <source>
        <dbReference type="ARBA" id="ARBA00023125"/>
    </source>
</evidence>
<evidence type="ECO:0000259" key="8">
    <source>
        <dbReference type="PROSITE" id="PS50090"/>
    </source>
</evidence>
<dbReference type="SUPFAM" id="SSF46689">
    <property type="entry name" value="Homeodomain-like"/>
    <property type="match status" value="1"/>
</dbReference>
<evidence type="ECO:0000256" key="7">
    <source>
        <dbReference type="SAM" id="MobiDB-lite"/>
    </source>
</evidence>
<evidence type="ECO:0000313" key="11">
    <source>
        <dbReference type="Proteomes" id="UP000734854"/>
    </source>
</evidence>
<protein>
    <submittedName>
        <fullName evidence="10">Uncharacterized protein</fullName>
    </submittedName>
</protein>
<dbReference type="PANTHER" id="PTHR47995:SF18">
    <property type="entry name" value="TRANSCRIPTION FACTOR MYB65"/>
    <property type="match status" value="1"/>
</dbReference>
<sequence length="220" mass="23462">MAEPYPGSKANAGKPERSTAASRTGTAAASTASGDGSNGGKRWQPLQAAAGLGESNSSPCRPETTQWLAEVPGALDAGVGGTRRRNRRRWMKGRLFCLPIRSIQPSMEAAGGAYGAQEPSTSPAEGGREGVRPQKTRKRRSWTVEEDAVLAAHVRAHGVGKWDEVPQSTGLARTGQSCRFWWLNSLRPGLKDDGIAFSRDEEIHLCRLPFLPGGGENALS</sequence>
<evidence type="ECO:0000256" key="5">
    <source>
        <dbReference type="ARBA" id="ARBA00023163"/>
    </source>
</evidence>
<dbReference type="InterPro" id="IPR017930">
    <property type="entry name" value="Myb_dom"/>
</dbReference>
<feature type="region of interest" description="Disordered" evidence="7">
    <location>
        <begin position="1"/>
        <end position="69"/>
    </location>
</feature>
<feature type="domain" description="HTH myb-type" evidence="9">
    <location>
        <begin position="134"/>
        <end position="190"/>
    </location>
</feature>
<dbReference type="Gene3D" id="1.10.10.60">
    <property type="entry name" value="Homeodomain-like"/>
    <property type="match status" value="1"/>
</dbReference>
<evidence type="ECO:0000256" key="2">
    <source>
        <dbReference type="ARBA" id="ARBA00022737"/>
    </source>
</evidence>
<feature type="compositionally biased region" description="Low complexity" evidence="7">
    <location>
        <begin position="18"/>
        <end position="35"/>
    </location>
</feature>
<dbReference type="PROSITE" id="PS51294">
    <property type="entry name" value="HTH_MYB"/>
    <property type="match status" value="1"/>
</dbReference>
<keyword evidence="3" id="KW-0805">Transcription regulation</keyword>